<proteinExistence type="predicted"/>
<name>A0A9N8ZS05_9GLOM</name>
<keyword evidence="2" id="KW-1185">Reference proteome</keyword>
<gene>
    <name evidence="1" type="ORF">CPELLU_LOCUS2682</name>
</gene>
<dbReference type="AlphaFoldDB" id="A0A9N8ZS05"/>
<organism evidence="1 2">
    <name type="scientific">Cetraspora pellucida</name>
    <dbReference type="NCBI Taxonomy" id="1433469"/>
    <lineage>
        <taxon>Eukaryota</taxon>
        <taxon>Fungi</taxon>
        <taxon>Fungi incertae sedis</taxon>
        <taxon>Mucoromycota</taxon>
        <taxon>Glomeromycotina</taxon>
        <taxon>Glomeromycetes</taxon>
        <taxon>Diversisporales</taxon>
        <taxon>Gigasporaceae</taxon>
        <taxon>Cetraspora</taxon>
    </lineage>
</organism>
<evidence type="ECO:0000313" key="2">
    <source>
        <dbReference type="Proteomes" id="UP000789759"/>
    </source>
</evidence>
<dbReference type="Proteomes" id="UP000789759">
    <property type="component" value="Unassembled WGS sequence"/>
</dbReference>
<accession>A0A9N8ZS05</accession>
<evidence type="ECO:0000313" key="1">
    <source>
        <dbReference type="EMBL" id="CAG8505943.1"/>
    </source>
</evidence>
<dbReference type="EMBL" id="CAJVQA010001191">
    <property type="protein sequence ID" value="CAG8505943.1"/>
    <property type="molecule type" value="Genomic_DNA"/>
</dbReference>
<comment type="caution">
    <text evidence="1">The sequence shown here is derived from an EMBL/GenBank/DDBJ whole genome shotgun (WGS) entry which is preliminary data.</text>
</comment>
<protein>
    <submittedName>
        <fullName evidence="1">4230_t:CDS:1</fullName>
    </submittedName>
</protein>
<reference evidence="1" key="1">
    <citation type="submission" date="2021-06" db="EMBL/GenBank/DDBJ databases">
        <authorList>
            <person name="Kallberg Y."/>
            <person name="Tangrot J."/>
            <person name="Rosling A."/>
        </authorList>
    </citation>
    <scope>NUCLEOTIDE SEQUENCE</scope>
    <source>
        <strain evidence="1">FL966</strain>
    </source>
</reference>
<sequence>MKYVNSYILNYYSINDYQQFFEELFETERQYDTLSVIQPNETPQQWALRGKFVDHDYYRSRIYKTRMAICLNCMKLIQVNDVKLKKKFHHTIEMVWQELFKMFGDDFKKESHQMHDSLGTA</sequence>